<dbReference type="Gene3D" id="3.40.50.11350">
    <property type="match status" value="1"/>
</dbReference>
<organism evidence="1 2">
    <name type="scientific">Umbelopsis vinacea</name>
    <dbReference type="NCBI Taxonomy" id="44442"/>
    <lineage>
        <taxon>Eukaryota</taxon>
        <taxon>Fungi</taxon>
        <taxon>Fungi incertae sedis</taxon>
        <taxon>Mucoromycota</taxon>
        <taxon>Mucoromycotina</taxon>
        <taxon>Umbelopsidomycetes</taxon>
        <taxon>Umbelopsidales</taxon>
        <taxon>Umbelopsidaceae</taxon>
        <taxon>Umbelopsis</taxon>
    </lineage>
</organism>
<name>A0A8H7Q0C6_9FUNG</name>
<dbReference type="OrthoDB" id="1882547at2759"/>
<evidence type="ECO:0000313" key="1">
    <source>
        <dbReference type="EMBL" id="KAG2182719.1"/>
    </source>
</evidence>
<dbReference type="AlphaFoldDB" id="A0A8H7Q0C6"/>
<gene>
    <name evidence="1" type="ORF">INT44_005699</name>
</gene>
<keyword evidence="2" id="KW-1185">Reference proteome</keyword>
<dbReference type="CDD" id="cd11296">
    <property type="entry name" value="O-FucT_like"/>
    <property type="match status" value="1"/>
</dbReference>
<dbReference type="Proteomes" id="UP000612746">
    <property type="component" value="Unassembled WGS sequence"/>
</dbReference>
<comment type="caution">
    <text evidence="1">The sequence shown here is derived from an EMBL/GenBank/DDBJ whole genome shotgun (WGS) entry which is preliminary data.</text>
</comment>
<proteinExistence type="predicted"/>
<protein>
    <submittedName>
        <fullName evidence="1">Uncharacterized protein</fullName>
    </submittedName>
</protein>
<accession>A0A8H7Q0C6</accession>
<dbReference type="EMBL" id="JAEPRA010000007">
    <property type="protein sequence ID" value="KAG2182719.1"/>
    <property type="molecule type" value="Genomic_DNA"/>
</dbReference>
<evidence type="ECO:0000313" key="2">
    <source>
        <dbReference type="Proteomes" id="UP000612746"/>
    </source>
</evidence>
<reference evidence="1" key="1">
    <citation type="submission" date="2020-12" db="EMBL/GenBank/DDBJ databases">
        <title>Metabolic potential, ecology and presence of endohyphal bacteria is reflected in genomic diversity of Mucoromycotina.</title>
        <authorList>
            <person name="Muszewska A."/>
            <person name="Okrasinska A."/>
            <person name="Steczkiewicz K."/>
            <person name="Drgas O."/>
            <person name="Orlowska M."/>
            <person name="Perlinska-Lenart U."/>
            <person name="Aleksandrzak-Piekarczyk T."/>
            <person name="Szatraj K."/>
            <person name="Zielenkiewicz U."/>
            <person name="Pilsyk S."/>
            <person name="Malc E."/>
            <person name="Mieczkowski P."/>
            <person name="Kruszewska J.S."/>
            <person name="Biernat P."/>
            <person name="Pawlowska J."/>
        </authorList>
    </citation>
    <scope>NUCLEOTIDE SEQUENCE</scope>
    <source>
        <strain evidence="1">WA0000051536</strain>
    </source>
</reference>
<sequence>MAVRRRMPLIIAFIACCLLGYTVLWIRTSNPPYEALEQHISSPKPMHPVEEPVSVDEQYLAFFTHSGFQNQLIQAWYLNRTLLLPRALFGQPFGWSLFDKLHIEHQLRDVTLSPAQACIQHDAELERYGVECPEPNRYTMMPFDEIFDLDWAKQHVRIVSRDDMSYEWMEKNFEIARAGAANQDNGSYVDGDILFFKDETRYNWRIFDTPHQSERLGKYLASLDIYQMREFPQKLIHFGSLFGSGKMPIRRPEHYEFLRKLQRSIVYRHPVVTEVADNFLQSLGGPGAFIGLHISPLTIVAADFFRSGDGWFVQALPRNVQNAVTQITLSIDKHPDVPSLQEQLAIIPQNPQFDQCLTLAKTRNVTLIYMATDAPHPSSNSDFAILYSSFPCTFTIDSFSTKLNQPAWNSLSNATNAHDGTPMKKYLIPLIDATIASRGRLFIGTEASTFSGYVYRLHDVFWSQQAADALTGQR</sequence>